<name>A0A6L9MEU8_9HYPH</name>
<evidence type="ECO:0000313" key="1">
    <source>
        <dbReference type="EMBL" id="NDV86277.1"/>
    </source>
</evidence>
<sequence length="203" mass="23176">MADTRDAWSAFLSPDVVRLKLISAGLFLIGHEMLVDSIQRHLRSFYADEWTKEGPIPGPEYETKVLALDPRGKKNPVRGSIAWLRQREAINSDDEAALRKVTDARNNIAHEMSSMVSAADMPDFLGEFQTMMSLLNKIERWWIVNVELPTDPDFCDKEIDEDGIVPGPAWIMHMLSQVALGEKDEAWELHRLFTEQWPSQNGR</sequence>
<protein>
    <recommendedName>
        <fullName evidence="3">DUF4145 domain-containing protein</fullName>
    </recommendedName>
</protein>
<comment type="caution">
    <text evidence="1">The sequence shown here is derived from an EMBL/GenBank/DDBJ whole genome shotgun (WGS) entry which is preliminary data.</text>
</comment>
<keyword evidence="2" id="KW-1185">Reference proteome</keyword>
<dbReference type="RefSeq" id="WP_163043035.1">
    <property type="nucleotide sequence ID" value="NZ_JAAAMJ010000003.1"/>
</dbReference>
<evidence type="ECO:0008006" key="3">
    <source>
        <dbReference type="Google" id="ProtNLM"/>
    </source>
</evidence>
<proteinExistence type="predicted"/>
<reference evidence="1 2" key="1">
    <citation type="submission" date="2020-01" db="EMBL/GenBank/DDBJ databases">
        <title>Genomes of bacteria type strains.</title>
        <authorList>
            <person name="Chen J."/>
            <person name="Zhu S."/>
            <person name="Chen J."/>
        </authorList>
    </citation>
    <scope>NUCLEOTIDE SEQUENCE [LARGE SCALE GENOMIC DNA]</scope>
    <source>
        <strain evidence="1 2">KCTC 52919</strain>
    </source>
</reference>
<dbReference type="Proteomes" id="UP000476332">
    <property type="component" value="Unassembled WGS sequence"/>
</dbReference>
<accession>A0A6L9MEU8</accession>
<organism evidence="1 2">
    <name type="scientific">Aurantimonas aggregata</name>
    <dbReference type="NCBI Taxonomy" id="2047720"/>
    <lineage>
        <taxon>Bacteria</taxon>
        <taxon>Pseudomonadati</taxon>
        <taxon>Pseudomonadota</taxon>
        <taxon>Alphaproteobacteria</taxon>
        <taxon>Hyphomicrobiales</taxon>
        <taxon>Aurantimonadaceae</taxon>
        <taxon>Aurantimonas</taxon>
    </lineage>
</organism>
<gene>
    <name evidence="1" type="ORF">GTW51_06130</name>
</gene>
<dbReference type="AlphaFoldDB" id="A0A6L9MEU8"/>
<dbReference type="EMBL" id="JAAAMJ010000003">
    <property type="protein sequence ID" value="NDV86277.1"/>
    <property type="molecule type" value="Genomic_DNA"/>
</dbReference>
<evidence type="ECO:0000313" key="2">
    <source>
        <dbReference type="Proteomes" id="UP000476332"/>
    </source>
</evidence>